<keyword evidence="14" id="KW-0675">Receptor</keyword>
<dbReference type="AlphaFoldDB" id="A0A4V3I971"/>
<protein>
    <recommendedName>
        <fullName evidence="2">receptor protein-tyrosine kinase</fullName>
        <ecNumber evidence="2">2.7.10.1</ecNumber>
    </recommendedName>
</protein>
<feature type="compositionally biased region" description="Low complexity" evidence="16">
    <location>
        <begin position="200"/>
        <end position="223"/>
    </location>
</feature>
<evidence type="ECO:0000256" key="12">
    <source>
        <dbReference type="ARBA" id="ARBA00023137"/>
    </source>
</evidence>
<keyword evidence="15" id="KW-0325">Glycoprotein</keyword>
<dbReference type="EC" id="2.7.10.1" evidence="2"/>
<dbReference type="GO" id="GO:0005524">
    <property type="term" value="F:ATP binding"/>
    <property type="evidence" value="ECO:0007669"/>
    <property type="project" value="UniProtKB-KW"/>
</dbReference>
<evidence type="ECO:0000259" key="18">
    <source>
        <dbReference type="Pfam" id="PF12810"/>
    </source>
</evidence>
<keyword evidence="3" id="KW-1003">Cell membrane</keyword>
<keyword evidence="6 17" id="KW-0732">Signal</keyword>
<dbReference type="GO" id="GO:0004714">
    <property type="term" value="F:transmembrane receptor protein tyrosine kinase activity"/>
    <property type="evidence" value="ECO:0007669"/>
    <property type="project" value="UniProtKB-EC"/>
</dbReference>
<keyword evidence="8" id="KW-0418">Kinase</keyword>
<evidence type="ECO:0000256" key="10">
    <source>
        <dbReference type="ARBA" id="ARBA00022989"/>
    </source>
</evidence>
<keyword evidence="9" id="KW-0067">ATP-binding</keyword>
<keyword evidence="4" id="KW-0808">Transferase</keyword>
<reference evidence="19 20" key="1">
    <citation type="submission" date="2019-03" db="EMBL/GenBank/DDBJ databases">
        <title>Genomics of glacier-inhabiting Cryobacterium strains.</title>
        <authorList>
            <person name="Liu Q."/>
            <person name="Xin Y.-H."/>
        </authorList>
    </citation>
    <scope>NUCLEOTIDE SEQUENCE [LARGE SCALE GENOMIC DNA]</scope>
    <source>
        <strain evidence="19 20">HLT2-23</strain>
    </source>
</reference>
<gene>
    <name evidence="19" type="ORF">E3O06_08265</name>
</gene>
<accession>A0A4V3I971</accession>
<feature type="chain" id="PRO_5020847552" description="receptor protein-tyrosine kinase" evidence="17">
    <location>
        <begin position="40"/>
        <end position="223"/>
    </location>
</feature>
<evidence type="ECO:0000256" key="15">
    <source>
        <dbReference type="ARBA" id="ARBA00023180"/>
    </source>
</evidence>
<evidence type="ECO:0000256" key="13">
    <source>
        <dbReference type="ARBA" id="ARBA00023157"/>
    </source>
</evidence>
<feature type="signal peptide" evidence="17">
    <location>
        <begin position="1"/>
        <end position="39"/>
    </location>
</feature>
<dbReference type="OrthoDB" id="4485961at2"/>
<evidence type="ECO:0000256" key="9">
    <source>
        <dbReference type="ARBA" id="ARBA00022840"/>
    </source>
</evidence>
<comment type="caution">
    <text evidence="19">The sequence shown here is derived from an EMBL/GenBank/DDBJ whole genome shotgun (WGS) entry which is preliminary data.</text>
</comment>
<keyword evidence="20" id="KW-1185">Reference proteome</keyword>
<keyword evidence="12" id="KW-0829">Tyrosine-protein kinase</keyword>
<dbReference type="Proteomes" id="UP000298173">
    <property type="component" value="Unassembled WGS sequence"/>
</dbReference>
<dbReference type="InterPro" id="IPR055163">
    <property type="entry name" value="ALK/LTK-like_GRD"/>
</dbReference>
<dbReference type="GO" id="GO:0005886">
    <property type="term" value="C:plasma membrane"/>
    <property type="evidence" value="ECO:0007669"/>
    <property type="project" value="UniProtKB-SubCell"/>
</dbReference>
<keyword evidence="7" id="KW-0547">Nucleotide-binding</keyword>
<keyword evidence="11" id="KW-0472">Membrane</keyword>
<feature type="region of interest" description="Disordered" evidence="16">
    <location>
        <begin position="162"/>
        <end position="223"/>
    </location>
</feature>
<evidence type="ECO:0000256" key="6">
    <source>
        <dbReference type="ARBA" id="ARBA00022729"/>
    </source>
</evidence>
<name>A0A4V3I971_9MICO</name>
<dbReference type="EMBL" id="SOEY01000018">
    <property type="protein sequence ID" value="TFB73217.1"/>
    <property type="molecule type" value="Genomic_DNA"/>
</dbReference>
<evidence type="ECO:0000256" key="3">
    <source>
        <dbReference type="ARBA" id="ARBA00022475"/>
    </source>
</evidence>
<dbReference type="PROSITE" id="PS51318">
    <property type="entry name" value="TAT"/>
    <property type="match status" value="1"/>
</dbReference>
<evidence type="ECO:0000313" key="19">
    <source>
        <dbReference type="EMBL" id="TFB73217.1"/>
    </source>
</evidence>
<evidence type="ECO:0000256" key="17">
    <source>
        <dbReference type="SAM" id="SignalP"/>
    </source>
</evidence>
<sequence length="223" mass="22164">MISRSELHLSEKSRRRGLFGSLAAALAIGLGAASSLVLAAPAAAVGNNPMPNCVLTGDEARCSFTYYSTGAEQTFTVPDGITSLDITLVGGSGGSWPSYPGGAGASVTQSIAVTPGQSLYVLVAGNGQNGSYDGGGAGGYNGGGWGGGSPYSTWVGAGGGGGSDIRTVPQSGSDSLSLRTSPAWRPIQRPNRPTSFSITPSVLPSPAALSSPLATADSARTRP</sequence>
<evidence type="ECO:0000256" key="2">
    <source>
        <dbReference type="ARBA" id="ARBA00011902"/>
    </source>
</evidence>
<proteinExistence type="predicted"/>
<evidence type="ECO:0000256" key="4">
    <source>
        <dbReference type="ARBA" id="ARBA00022679"/>
    </source>
</evidence>
<evidence type="ECO:0000256" key="16">
    <source>
        <dbReference type="SAM" id="MobiDB-lite"/>
    </source>
</evidence>
<feature type="domain" description="ALK/LTK-like glycine-rich" evidence="18">
    <location>
        <begin position="86"/>
        <end position="174"/>
    </location>
</feature>
<keyword evidence="5" id="KW-0812">Transmembrane</keyword>
<keyword evidence="10" id="KW-1133">Transmembrane helix</keyword>
<feature type="compositionally biased region" description="Polar residues" evidence="16">
    <location>
        <begin position="168"/>
        <end position="180"/>
    </location>
</feature>
<evidence type="ECO:0000256" key="8">
    <source>
        <dbReference type="ARBA" id="ARBA00022777"/>
    </source>
</evidence>
<evidence type="ECO:0000256" key="11">
    <source>
        <dbReference type="ARBA" id="ARBA00023136"/>
    </source>
</evidence>
<organism evidence="19 20">
    <name type="scientific">Cryobacterium glaciale</name>
    <dbReference type="NCBI Taxonomy" id="1259145"/>
    <lineage>
        <taxon>Bacteria</taxon>
        <taxon>Bacillati</taxon>
        <taxon>Actinomycetota</taxon>
        <taxon>Actinomycetes</taxon>
        <taxon>Micrococcales</taxon>
        <taxon>Microbacteriaceae</taxon>
        <taxon>Cryobacterium</taxon>
    </lineage>
</organism>
<dbReference type="InterPro" id="IPR006311">
    <property type="entry name" value="TAT_signal"/>
</dbReference>
<dbReference type="Pfam" id="PF12810">
    <property type="entry name" value="ALK_LTK_GRD"/>
    <property type="match status" value="1"/>
</dbReference>
<evidence type="ECO:0000256" key="7">
    <source>
        <dbReference type="ARBA" id="ARBA00022741"/>
    </source>
</evidence>
<comment type="subcellular location">
    <subcellularLocation>
        <location evidence="1">Cell membrane</location>
        <topology evidence="1">Single-pass type I membrane protein</topology>
    </subcellularLocation>
</comment>
<evidence type="ECO:0000313" key="20">
    <source>
        <dbReference type="Proteomes" id="UP000298173"/>
    </source>
</evidence>
<evidence type="ECO:0000256" key="14">
    <source>
        <dbReference type="ARBA" id="ARBA00023170"/>
    </source>
</evidence>
<keyword evidence="13" id="KW-1015">Disulfide bond</keyword>
<evidence type="ECO:0000256" key="1">
    <source>
        <dbReference type="ARBA" id="ARBA00004251"/>
    </source>
</evidence>
<evidence type="ECO:0000256" key="5">
    <source>
        <dbReference type="ARBA" id="ARBA00022692"/>
    </source>
</evidence>